<keyword evidence="2" id="KW-1133">Transmembrane helix</keyword>
<evidence type="ECO:0000256" key="1">
    <source>
        <dbReference type="SAM" id="MobiDB-lite"/>
    </source>
</evidence>
<name>A0ABM7NWH6_9BACT</name>
<gene>
    <name evidence="3" type="ORF">prwr041_07410</name>
</gene>
<feature type="region of interest" description="Disordered" evidence="1">
    <location>
        <begin position="101"/>
        <end position="121"/>
    </location>
</feature>
<organism evidence="3 4">
    <name type="scientific">Prevotella herbatica</name>
    <dbReference type="NCBI Taxonomy" id="2801997"/>
    <lineage>
        <taxon>Bacteria</taxon>
        <taxon>Pseudomonadati</taxon>
        <taxon>Bacteroidota</taxon>
        <taxon>Bacteroidia</taxon>
        <taxon>Bacteroidales</taxon>
        <taxon>Prevotellaceae</taxon>
        <taxon>Prevotella</taxon>
    </lineage>
</organism>
<reference evidence="3 4" key="1">
    <citation type="journal article" date="2022" name="Int. J. Syst. Evol. Microbiol.">
        <title>Prevotella herbatica sp. nov., a plant polysaccharide-decomposing anaerobic bacterium isolated from a methanogenic reactor.</title>
        <authorList>
            <person name="Uek A."/>
            <person name="Tonouchi A."/>
            <person name="Kaku N."/>
            <person name="Ueki K."/>
        </authorList>
    </citation>
    <scope>NUCLEOTIDE SEQUENCE [LARGE SCALE GENOMIC DNA]</scope>
    <source>
        <strain evidence="3 4">WR041</strain>
    </source>
</reference>
<dbReference type="EMBL" id="AP024484">
    <property type="protein sequence ID" value="BCS84848.1"/>
    <property type="molecule type" value="Genomic_DNA"/>
</dbReference>
<keyword evidence="2" id="KW-0472">Membrane</keyword>
<evidence type="ECO:0000313" key="4">
    <source>
        <dbReference type="Proteomes" id="UP001319045"/>
    </source>
</evidence>
<dbReference type="Proteomes" id="UP001319045">
    <property type="component" value="Chromosome"/>
</dbReference>
<proteinExistence type="predicted"/>
<accession>A0ABM7NWH6</accession>
<sequence length="121" mass="14385">MKSYFKHSLWHFLGFLGFAAVFAAIVMLLWNWLMPHIFALPCINFLQAFGILVLSRILFGTFPSGWMARKEMARYHRHPLYEKWAGMNEKEREEFIKNRHHGFHGYPFGQEHSHSENTSEQ</sequence>
<evidence type="ECO:0008006" key="5">
    <source>
        <dbReference type="Google" id="ProtNLM"/>
    </source>
</evidence>
<feature type="transmembrane region" description="Helical" evidence="2">
    <location>
        <begin position="12"/>
        <end position="33"/>
    </location>
</feature>
<feature type="transmembrane region" description="Helical" evidence="2">
    <location>
        <begin position="45"/>
        <end position="68"/>
    </location>
</feature>
<evidence type="ECO:0000256" key="2">
    <source>
        <dbReference type="SAM" id="Phobius"/>
    </source>
</evidence>
<evidence type="ECO:0000313" key="3">
    <source>
        <dbReference type="EMBL" id="BCS84848.1"/>
    </source>
</evidence>
<protein>
    <recommendedName>
        <fullName evidence="5">DUF4133 domain-containing protein</fullName>
    </recommendedName>
</protein>
<feature type="compositionally biased region" description="Basic and acidic residues" evidence="1">
    <location>
        <begin position="111"/>
        <end position="121"/>
    </location>
</feature>
<dbReference type="RefSeq" id="WP_207155036.1">
    <property type="nucleotide sequence ID" value="NZ_AP024484.1"/>
</dbReference>
<keyword evidence="4" id="KW-1185">Reference proteome</keyword>
<keyword evidence="2" id="KW-0812">Transmembrane</keyword>